<dbReference type="InterPro" id="IPR012337">
    <property type="entry name" value="RNaseH-like_sf"/>
</dbReference>
<dbReference type="Pfam" id="PF13276">
    <property type="entry name" value="HTH_21"/>
    <property type="match status" value="1"/>
</dbReference>
<dbReference type="GO" id="GO:0015074">
    <property type="term" value="P:DNA integration"/>
    <property type="evidence" value="ECO:0007669"/>
    <property type="project" value="InterPro"/>
</dbReference>
<keyword evidence="3" id="KW-1185">Reference proteome</keyword>
<protein>
    <submittedName>
        <fullName evidence="2">IS3 family transposase</fullName>
    </submittedName>
</protein>
<dbReference type="NCBIfam" id="NF033516">
    <property type="entry name" value="transpos_IS3"/>
    <property type="match status" value="1"/>
</dbReference>
<dbReference type="InterPro" id="IPR001584">
    <property type="entry name" value="Integrase_cat-core"/>
</dbReference>
<accession>A0A369VT01</accession>
<name>A0A369VT01_9SPHN</name>
<dbReference type="Pfam" id="PF13683">
    <property type="entry name" value="rve_3"/>
    <property type="match status" value="1"/>
</dbReference>
<dbReference type="InterPro" id="IPR002514">
    <property type="entry name" value="Transposase_8"/>
</dbReference>
<reference evidence="2 3" key="1">
    <citation type="submission" date="2018-07" db="EMBL/GenBank/DDBJ databases">
        <title>a novel species of Sphingomonas isolated from the rhizosphere soil of Araceae plant.</title>
        <authorList>
            <person name="Zhiyong W."/>
            <person name="Qinglan Z."/>
            <person name="Zhiwei F."/>
            <person name="Ding X."/>
            <person name="Gejiao W."/>
            <person name="Shixue Z."/>
        </authorList>
    </citation>
    <scope>NUCLEOTIDE SEQUENCE [LARGE SCALE GENOMIC DNA]</scope>
    <source>
        <strain evidence="2 3">WZY 27</strain>
    </source>
</reference>
<dbReference type="GO" id="GO:0004803">
    <property type="term" value="F:transposase activity"/>
    <property type="evidence" value="ECO:0007669"/>
    <property type="project" value="InterPro"/>
</dbReference>
<dbReference type="InterPro" id="IPR009057">
    <property type="entry name" value="Homeodomain-like_sf"/>
</dbReference>
<evidence type="ECO:0000313" key="3">
    <source>
        <dbReference type="Proteomes" id="UP000253918"/>
    </source>
</evidence>
<dbReference type="GO" id="GO:0006313">
    <property type="term" value="P:DNA transposition"/>
    <property type="evidence" value="ECO:0007669"/>
    <property type="project" value="InterPro"/>
</dbReference>
<evidence type="ECO:0000313" key="2">
    <source>
        <dbReference type="EMBL" id="RDE04182.1"/>
    </source>
</evidence>
<gene>
    <name evidence="2" type="ORF">DVW87_17345</name>
</gene>
<dbReference type="PANTHER" id="PTHR47515:SF1">
    <property type="entry name" value="BLR2054 PROTEIN"/>
    <property type="match status" value="1"/>
</dbReference>
<feature type="domain" description="Integrase catalytic" evidence="1">
    <location>
        <begin position="195"/>
        <end position="361"/>
    </location>
</feature>
<dbReference type="SUPFAM" id="SSF46689">
    <property type="entry name" value="Homeodomain-like"/>
    <property type="match status" value="1"/>
</dbReference>
<dbReference type="EMBL" id="QQNB01000006">
    <property type="protein sequence ID" value="RDE04182.1"/>
    <property type="molecule type" value="Genomic_DNA"/>
</dbReference>
<proteinExistence type="predicted"/>
<dbReference type="OrthoDB" id="9809060at2"/>
<dbReference type="AlphaFoldDB" id="A0A369VT01"/>
<evidence type="ECO:0000259" key="1">
    <source>
        <dbReference type="PROSITE" id="PS50994"/>
    </source>
</evidence>
<dbReference type="Gene3D" id="3.30.420.10">
    <property type="entry name" value="Ribonuclease H-like superfamily/Ribonuclease H"/>
    <property type="match status" value="1"/>
</dbReference>
<dbReference type="InterPro" id="IPR048020">
    <property type="entry name" value="Transpos_IS3"/>
</dbReference>
<dbReference type="InterPro" id="IPR025948">
    <property type="entry name" value="HTH-like_dom"/>
</dbReference>
<dbReference type="Proteomes" id="UP000253918">
    <property type="component" value="Unassembled WGS sequence"/>
</dbReference>
<dbReference type="GO" id="GO:0003677">
    <property type="term" value="F:DNA binding"/>
    <property type="evidence" value="ECO:0007669"/>
    <property type="project" value="InterPro"/>
</dbReference>
<dbReference type="PROSITE" id="PS50994">
    <property type="entry name" value="INTEGRASE"/>
    <property type="match status" value="1"/>
</dbReference>
<comment type="caution">
    <text evidence="2">The sequence shown here is derived from an EMBL/GenBank/DDBJ whole genome shotgun (WGS) entry which is preliminary data.</text>
</comment>
<organism evidence="2 3">
    <name type="scientific">Sphingomonas aracearum</name>
    <dbReference type="NCBI Taxonomy" id="2283317"/>
    <lineage>
        <taxon>Bacteria</taxon>
        <taxon>Pseudomonadati</taxon>
        <taxon>Pseudomonadota</taxon>
        <taxon>Alphaproteobacteria</taxon>
        <taxon>Sphingomonadales</taxon>
        <taxon>Sphingomonadaceae</taxon>
        <taxon>Sphingomonas</taxon>
    </lineage>
</organism>
<dbReference type="InterPro" id="IPR036397">
    <property type="entry name" value="RNaseH_sf"/>
</dbReference>
<sequence length="376" mass="42906">MKKSRYTEEQIAFALKQAETGTSVAEVIRRMGVSEQTFYRWKKVYGGLGVGELRRLKLLEEENRKLKQLVADLSLDKHILQDVPGKKALTPGRRRELVAHVQASHGVSERRSCLALGVDRSSVRYVSHRPDQAPLMLRIRDLAATRTRYGYFRIYILLRREGWFVNHKRVYRLYRDDGLSLRLRRPRRSVSAANRERQPAALAANEMWSMDFVSDALFDGRRLRALTVVDAFTREALAIDVDQGIKGEQVVAAMMRIASLRGTPKTIRVDNGPEFISKALDRWAYENGVTLDFSRPGKPTDNAFVESFNGRLRDECLNSHWFLSLADARAKIEAWRRDYNESRPHTALGWLTPAEYAASAGVDPDGCRPETRTMPG</sequence>
<dbReference type="PANTHER" id="PTHR47515">
    <property type="entry name" value="LOW CALCIUM RESPONSE LOCUS PROTEIN T"/>
    <property type="match status" value="1"/>
</dbReference>
<dbReference type="SUPFAM" id="SSF53098">
    <property type="entry name" value="Ribonuclease H-like"/>
    <property type="match status" value="1"/>
</dbReference>
<dbReference type="Pfam" id="PF01527">
    <property type="entry name" value="HTH_Tnp_1"/>
    <property type="match status" value="1"/>
</dbReference>